<gene>
    <name evidence="2" type="ORF">ARTHRO_60702</name>
</gene>
<organism evidence="2 3">
    <name type="scientific">Limnospira indica PCC 8005</name>
    <dbReference type="NCBI Taxonomy" id="376219"/>
    <lineage>
        <taxon>Bacteria</taxon>
        <taxon>Bacillati</taxon>
        <taxon>Cyanobacteriota</taxon>
        <taxon>Cyanophyceae</taxon>
        <taxon>Oscillatoriophycideae</taxon>
        <taxon>Oscillatoriales</taxon>
        <taxon>Sirenicapillariaceae</taxon>
        <taxon>Limnospira</taxon>
    </lineage>
</organism>
<sequence>MKYIKKEQEPEKLRSWFNNQYDQEGNRLGCDYYNDVPSDVKRDLKDHLLGEQGFLCCYTGILIDTDTSHIEHLKPYSICRDEKNYEDVNYLNLVTAYPGRNYKSQDDEVNQPSKKSKKNSKKCPFGAHAKDNWYELDNFVTPLESDCEDRFKFDNSGKVEATNHQDTAAQITIEKLVLNHERLIDLRRAAIDEAIFPPDTELDESDIKEIANGLYSQKNAEGKFAQFCFVIEQIAKQLV</sequence>
<dbReference type="RefSeq" id="WP_006668306.1">
    <property type="nucleotide sequence ID" value="NZ_FO818640.1"/>
</dbReference>
<dbReference type="AlphaFoldDB" id="A0A9P1P127"/>
<evidence type="ECO:0008006" key="4">
    <source>
        <dbReference type="Google" id="ProtNLM"/>
    </source>
</evidence>
<proteinExistence type="predicted"/>
<name>A0A9P1P127_9CYAN</name>
<dbReference type="EMBL" id="FO818640">
    <property type="protein sequence ID" value="CDM98101.1"/>
    <property type="molecule type" value="Genomic_DNA"/>
</dbReference>
<reference evidence="2 3" key="1">
    <citation type="submission" date="2014-02" db="EMBL/GenBank/DDBJ databases">
        <authorList>
            <person name="Genoscope - CEA"/>
        </authorList>
    </citation>
    <scope>NUCLEOTIDE SEQUENCE [LARGE SCALE GENOMIC DNA]</scope>
    <source>
        <strain evidence="2 3">PCC 8005</strain>
    </source>
</reference>
<keyword evidence="3" id="KW-1185">Reference proteome</keyword>
<evidence type="ECO:0000256" key="1">
    <source>
        <dbReference type="SAM" id="MobiDB-lite"/>
    </source>
</evidence>
<dbReference type="InterPro" id="IPR013467">
    <property type="entry name" value="HNH78-like"/>
</dbReference>
<accession>A0A9P1P127</accession>
<dbReference type="Proteomes" id="UP000032946">
    <property type="component" value="Chromosome"/>
</dbReference>
<dbReference type="NCBIfam" id="TIGR02646">
    <property type="entry name" value="retron system putative HNH endonuclease"/>
    <property type="match status" value="1"/>
</dbReference>
<feature type="region of interest" description="Disordered" evidence="1">
    <location>
        <begin position="101"/>
        <end position="123"/>
    </location>
</feature>
<evidence type="ECO:0000313" key="2">
    <source>
        <dbReference type="EMBL" id="CDM98101.1"/>
    </source>
</evidence>
<evidence type="ECO:0000313" key="3">
    <source>
        <dbReference type="Proteomes" id="UP000032946"/>
    </source>
</evidence>
<protein>
    <recommendedName>
        <fullName evidence="4">TIGR02646 family protein</fullName>
    </recommendedName>
</protein>